<evidence type="ECO:0000313" key="3">
    <source>
        <dbReference type="Proteomes" id="UP000799302"/>
    </source>
</evidence>
<feature type="domain" description="BTB" evidence="1">
    <location>
        <begin position="22"/>
        <end position="96"/>
    </location>
</feature>
<dbReference type="Proteomes" id="UP000799302">
    <property type="component" value="Unassembled WGS sequence"/>
</dbReference>
<name>A0A6A6UG34_9PEZI</name>
<dbReference type="InterPro" id="IPR011333">
    <property type="entry name" value="SKP1/BTB/POZ_sf"/>
</dbReference>
<dbReference type="AlphaFoldDB" id="A0A6A6UG34"/>
<dbReference type="InterPro" id="IPR000210">
    <property type="entry name" value="BTB/POZ_dom"/>
</dbReference>
<sequence length="385" mass="43847">MADQTQAGEDEAVKDVILDDEGDLRLVVGTKPEEKGQIVVSSAFLARYSPFFRSILKGSWKESVGIAKASTNREPFDLALPDDDFQSMVLMCEVLYHWAVVPEAQFYAWVRHENVLLAVREQAEKMLRLLISCEKYDVFNACKDFLDSWNASLAHLLEQVTLVKTGGPTWKLQDQLHLSYTMFVACACSMLTRSQGLFRRVTKSIMLHDHADSLTHGRELFRDQAPQAISSQLDTVMFHIKASNTDTRMRIQYIIGDFQRNLVPDRIPYSPAIDWHGKMGPEGLYQFGQHDLSCVVRFKDAIRPVGFQTVYGSKGYIPVGVDLGMLRRLPWNNILISNDKEGPCWACSKDWKNEWLERLRSVENNIEGVCLKCVLEHTENCGLHN</sequence>
<organism evidence="2 3">
    <name type="scientific">Microthyrium microscopicum</name>
    <dbReference type="NCBI Taxonomy" id="703497"/>
    <lineage>
        <taxon>Eukaryota</taxon>
        <taxon>Fungi</taxon>
        <taxon>Dikarya</taxon>
        <taxon>Ascomycota</taxon>
        <taxon>Pezizomycotina</taxon>
        <taxon>Dothideomycetes</taxon>
        <taxon>Dothideomycetes incertae sedis</taxon>
        <taxon>Microthyriales</taxon>
        <taxon>Microthyriaceae</taxon>
        <taxon>Microthyrium</taxon>
    </lineage>
</organism>
<evidence type="ECO:0000313" key="2">
    <source>
        <dbReference type="EMBL" id="KAF2671152.1"/>
    </source>
</evidence>
<dbReference type="PROSITE" id="PS50097">
    <property type="entry name" value="BTB"/>
    <property type="match status" value="1"/>
</dbReference>
<evidence type="ECO:0000259" key="1">
    <source>
        <dbReference type="PROSITE" id="PS50097"/>
    </source>
</evidence>
<reference evidence="2" key="1">
    <citation type="journal article" date="2020" name="Stud. Mycol.">
        <title>101 Dothideomycetes genomes: a test case for predicting lifestyles and emergence of pathogens.</title>
        <authorList>
            <person name="Haridas S."/>
            <person name="Albert R."/>
            <person name="Binder M."/>
            <person name="Bloem J."/>
            <person name="Labutti K."/>
            <person name="Salamov A."/>
            <person name="Andreopoulos B."/>
            <person name="Baker S."/>
            <person name="Barry K."/>
            <person name="Bills G."/>
            <person name="Bluhm B."/>
            <person name="Cannon C."/>
            <person name="Castanera R."/>
            <person name="Culley D."/>
            <person name="Daum C."/>
            <person name="Ezra D."/>
            <person name="Gonzalez J."/>
            <person name="Henrissat B."/>
            <person name="Kuo A."/>
            <person name="Liang C."/>
            <person name="Lipzen A."/>
            <person name="Lutzoni F."/>
            <person name="Magnuson J."/>
            <person name="Mondo S."/>
            <person name="Nolan M."/>
            <person name="Ohm R."/>
            <person name="Pangilinan J."/>
            <person name="Park H.-J."/>
            <person name="Ramirez L."/>
            <person name="Alfaro M."/>
            <person name="Sun H."/>
            <person name="Tritt A."/>
            <person name="Yoshinaga Y."/>
            <person name="Zwiers L.-H."/>
            <person name="Turgeon B."/>
            <person name="Goodwin S."/>
            <person name="Spatafora J."/>
            <person name="Crous P."/>
            <person name="Grigoriev I."/>
        </authorList>
    </citation>
    <scope>NUCLEOTIDE SEQUENCE</scope>
    <source>
        <strain evidence="2">CBS 115976</strain>
    </source>
</reference>
<gene>
    <name evidence="2" type="ORF">BT63DRAFT_453538</name>
</gene>
<protein>
    <recommendedName>
        <fullName evidence="1">BTB domain-containing protein</fullName>
    </recommendedName>
</protein>
<dbReference type="Gene3D" id="3.30.710.10">
    <property type="entry name" value="Potassium Channel Kv1.1, Chain A"/>
    <property type="match status" value="1"/>
</dbReference>
<accession>A0A6A6UG34</accession>
<proteinExistence type="predicted"/>
<dbReference type="EMBL" id="MU004233">
    <property type="protein sequence ID" value="KAF2671152.1"/>
    <property type="molecule type" value="Genomic_DNA"/>
</dbReference>
<keyword evidence="3" id="KW-1185">Reference proteome</keyword>
<dbReference type="OrthoDB" id="5275938at2759"/>